<feature type="domain" description="Metallo-beta-lactamase" evidence="1">
    <location>
        <begin position="65"/>
        <end position="256"/>
    </location>
</feature>
<dbReference type="CDD" id="cd16279">
    <property type="entry name" value="metallo-hydrolase-like_MBL-fold"/>
    <property type="match status" value="1"/>
</dbReference>
<dbReference type="AlphaFoldDB" id="A0A9P6RIV6"/>
<dbReference type="PANTHER" id="PTHR42663">
    <property type="entry name" value="HYDROLASE C777.06C-RELATED-RELATED"/>
    <property type="match status" value="1"/>
</dbReference>
<evidence type="ECO:0000313" key="3">
    <source>
        <dbReference type="Proteomes" id="UP000738325"/>
    </source>
</evidence>
<dbReference type="PANTHER" id="PTHR42663:SF6">
    <property type="entry name" value="HYDROLASE C777.06C-RELATED"/>
    <property type="match status" value="1"/>
</dbReference>
<sequence length="299" mass="33543">MTTGSIDLIFLGTGTSSGVPSVPCLTDPNPSCKVCLSTLTPEGIKNIKRNTSAMIHFVHDDGRERNILLDCGKSYYESARQWFPKHKITHIDALVITHGHADALFGLDDLRSWCLIDKDHPRSIPIYLDQHTMEIIATTFPYMVDSSKATGGGDIPSFTYHIIEHDKDFEVEGIKFTPLPVHHGKYMSTGEPFWSLGFRFKDLSWVSDCSSIPESTTEKIRGSKILVIDGLKETKHPSHFSIPEAIEYTHGLNPQPERAFVVGFCHSADHYKEDARMQGLDNENVARIRIAYDGQRITI</sequence>
<gene>
    <name evidence="2" type="ORF">BGZ99_004978</name>
</gene>
<dbReference type="SUPFAM" id="SSF56281">
    <property type="entry name" value="Metallo-hydrolase/oxidoreductase"/>
    <property type="match status" value="1"/>
</dbReference>
<dbReference type="OrthoDB" id="341300at2759"/>
<evidence type="ECO:0000259" key="1">
    <source>
        <dbReference type="Pfam" id="PF12706"/>
    </source>
</evidence>
<protein>
    <recommendedName>
        <fullName evidence="1">Metallo-beta-lactamase domain-containing protein</fullName>
    </recommendedName>
</protein>
<dbReference type="EMBL" id="JAAAIP010000314">
    <property type="protein sequence ID" value="KAG0319647.1"/>
    <property type="molecule type" value="Genomic_DNA"/>
</dbReference>
<organism evidence="2 3">
    <name type="scientific">Dissophora globulifera</name>
    <dbReference type="NCBI Taxonomy" id="979702"/>
    <lineage>
        <taxon>Eukaryota</taxon>
        <taxon>Fungi</taxon>
        <taxon>Fungi incertae sedis</taxon>
        <taxon>Mucoromycota</taxon>
        <taxon>Mortierellomycotina</taxon>
        <taxon>Mortierellomycetes</taxon>
        <taxon>Mortierellales</taxon>
        <taxon>Mortierellaceae</taxon>
        <taxon>Dissophora</taxon>
    </lineage>
</organism>
<dbReference type="InterPro" id="IPR036866">
    <property type="entry name" value="RibonucZ/Hydroxyglut_hydro"/>
</dbReference>
<accession>A0A9P6RIV6</accession>
<dbReference type="InterPro" id="IPR001279">
    <property type="entry name" value="Metallo-B-lactamas"/>
</dbReference>
<dbReference type="Proteomes" id="UP000738325">
    <property type="component" value="Unassembled WGS sequence"/>
</dbReference>
<dbReference type="Gene3D" id="3.60.15.10">
    <property type="entry name" value="Ribonuclease Z/Hydroxyacylglutathione hydrolase-like"/>
    <property type="match status" value="1"/>
</dbReference>
<reference evidence="2" key="1">
    <citation type="journal article" date="2020" name="Fungal Divers.">
        <title>Resolving the Mortierellaceae phylogeny through synthesis of multi-gene phylogenetics and phylogenomics.</title>
        <authorList>
            <person name="Vandepol N."/>
            <person name="Liber J."/>
            <person name="Desiro A."/>
            <person name="Na H."/>
            <person name="Kennedy M."/>
            <person name="Barry K."/>
            <person name="Grigoriev I.V."/>
            <person name="Miller A.N."/>
            <person name="O'Donnell K."/>
            <person name="Stajich J.E."/>
            <person name="Bonito G."/>
        </authorList>
    </citation>
    <scope>NUCLEOTIDE SEQUENCE</scope>
    <source>
        <strain evidence="2">REB-010B</strain>
    </source>
</reference>
<keyword evidence="3" id="KW-1185">Reference proteome</keyword>
<dbReference type="Pfam" id="PF12706">
    <property type="entry name" value="Lactamase_B_2"/>
    <property type="match status" value="1"/>
</dbReference>
<evidence type="ECO:0000313" key="2">
    <source>
        <dbReference type="EMBL" id="KAG0319647.1"/>
    </source>
</evidence>
<proteinExistence type="predicted"/>
<name>A0A9P6RIV6_9FUNG</name>
<comment type="caution">
    <text evidence="2">The sequence shown here is derived from an EMBL/GenBank/DDBJ whole genome shotgun (WGS) entry which is preliminary data.</text>
</comment>